<proteinExistence type="predicted"/>
<name>A0A433Q4H2_9FUNG</name>
<protein>
    <submittedName>
        <fullName evidence="1">Uncharacterized protein</fullName>
    </submittedName>
</protein>
<reference evidence="1 2" key="1">
    <citation type="journal article" date="2018" name="New Phytol.">
        <title>Phylogenomics of Endogonaceae and evolution of mycorrhizas within Mucoromycota.</title>
        <authorList>
            <person name="Chang Y."/>
            <person name="Desiro A."/>
            <person name="Na H."/>
            <person name="Sandor L."/>
            <person name="Lipzen A."/>
            <person name="Clum A."/>
            <person name="Barry K."/>
            <person name="Grigoriev I.V."/>
            <person name="Martin F.M."/>
            <person name="Stajich J.E."/>
            <person name="Smith M.E."/>
            <person name="Bonito G."/>
            <person name="Spatafora J.W."/>
        </authorList>
    </citation>
    <scope>NUCLEOTIDE SEQUENCE [LARGE SCALE GENOMIC DNA]</scope>
    <source>
        <strain evidence="1 2">AD002</strain>
    </source>
</reference>
<keyword evidence="2" id="KW-1185">Reference proteome</keyword>
<sequence>MSVPSWKLFSSSVPAEFGGDDSACDEVVGLTGSHTRTLNRVGPWLSRAWCMAMISCACDAFLKMARKTPRARGGAPTPGGMCLVRQLGNWTSASTSPSAKSNPVPAVPIVPVPAAVTAAAPVAAAPVAAAPVAAAPGIAPPSFFLPVACDEDAARCRF</sequence>
<evidence type="ECO:0000313" key="1">
    <source>
        <dbReference type="EMBL" id="RUS24648.1"/>
    </source>
</evidence>
<dbReference type="Proteomes" id="UP000274822">
    <property type="component" value="Unassembled WGS sequence"/>
</dbReference>
<comment type="caution">
    <text evidence="1">The sequence shown here is derived from an EMBL/GenBank/DDBJ whole genome shotgun (WGS) entry which is preliminary data.</text>
</comment>
<evidence type="ECO:0000313" key="2">
    <source>
        <dbReference type="Proteomes" id="UP000274822"/>
    </source>
</evidence>
<organism evidence="1 2">
    <name type="scientific">Jimgerdemannia flammicorona</name>
    <dbReference type="NCBI Taxonomy" id="994334"/>
    <lineage>
        <taxon>Eukaryota</taxon>
        <taxon>Fungi</taxon>
        <taxon>Fungi incertae sedis</taxon>
        <taxon>Mucoromycota</taxon>
        <taxon>Mucoromycotina</taxon>
        <taxon>Endogonomycetes</taxon>
        <taxon>Endogonales</taxon>
        <taxon>Endogonaceae</taxon>
        <taxon>Jimgerdemannia</taxon>
    </lineage>
</organism>
<dbReference type="AlphaFoldDB" id="A0A433Q4H2"/>
<accession>A0A433Q4H2</accession>
<dbReference type="EMBL" id="RBNJ01015365">
    <property type="protein sequence ID" value="RUS24648.1"/>
    <property type="molecule type" value="Genomic_DNA"/>
</dbReference>
<gene>
    <name evidence="1" type="ORF">BC938DRAFT_473284</name>
</gene>